<dbReference type="InterPro" id="IPR006311">
    <property type="entry name" value="TAT_signal"/>
</dbReference>
<dbReference type="Proteomes" id="UP000198546">
    <property type="component" value="Chromosome i"/>
</dbReference>
<dbReference type="InterPro" id="IPR010869">
    <property type="entry name" value="DUF1501"/>
</dbReference>
<proteinExistence type="predicted"/>
<dbReference type="AlphaFoldDB" id="A0A1G7EAH9"/>
<dbReference type="RefSeq" id="WP_090595773.1">
    <property type="nucleotide sequence ID" value="NZ_LT629688.1"/>
</dbReference>
<dbReference type="STRING" id="675864.SAMN04489747_3882"/>
<dbReference type="PANTHER" id="PTHR43737:SF1">
    <property type="entry name" value="DUF1501 DOMAIN-CONTAINING PROTEIN"/>
    <property type="match status" value="1"/>
</dbReference>
<protein>
    <submittedName>
        <fullName evidence="1">Uncharacterized conserved protein, DUF1501 family</fullName>
    </submittedName>
</protein>
<organism evidence="1 2">
    <name type="scientific">Auraticoccus monumenti</name>
    <dbReference type="NCBI Taxonomy" id="675864"/>
    <lineage>
        <taxon>Bacteria</taxon>
        <taxon>Bacillati</taxon>
        <taxon>Actinomycetota</taxon>
        <taxon>Actinomycetes</taxon>
        <taxon>Propionibacteriales</taxon>
        <taxon>Propionibacteriaceae</taxon>
        <taxon>Auraticoccus</taxon>
    </lineage>
</organism>
<accession>A0A1G7EAH9</accession>
<evidence type="ECO:0000313" key="1">
    <source>
        <dbReference type="EMBL" id="SDE60649.1"/>
    </source>
</evidence>
<evidence type="ECO:0000313" key="2">
    <source>
        <dbReference type="Proteomes" id="UP000198546"/>
    </source>
</evidence>
<sequence length="426" mass="44058">MTDVRPDPLTESPCGCAEDTRLSLSRRGLLAGAAGLVAAGVATSVPTQYAWADPGYRGDVLVVLSLRGGFDGLSAVAPVADAAYVKARPTIGLQQSQALMLDRTFGLHPSLKALKPFWDAKSLAFVHAVGQTSPTRSHFKAMEDMENAAPGSTLRTGWLDRMLGATASPSTFTGVAFGPSPRALQGPFNELSIRGVDQLSLSGAGSASDSARWRTVLAAVNSNAPAHVRVPTTAALAAFGTATKMKEAGYTPRAGVTYPGDELGGALRDVARLVKQGVGLRAAAVDFGGWDTHAGMGNAAKGFMRDHLGRLAAALAAFWTDLGAEQSRVTVITLSEFGRRLTENASGGLDHGHGNLAMVLGGGVNGGKVYGSWPGLASSALVDGDLAGTTDYRTILAEVMERRQKLTASTVFPGVGSSRLGLVRAA</sequence>
<dbReference type="PANTHER" id="PTHR43737">
    <property type="entry name" value="BLL7424 PROTEIN"/>
    <property type="match status" value="1"/>
</dbReference>
<name>A0A1G7EAH9_9ACTN</name>
<dbReference type="EMBL" id="LT629688">
    <property type="protein sequence ID" value="SDE60649.1"/>
    <property type="molecule type" value="Genomic_DNA"/>
</dbReference>
<reference evidence="1 2" key="1">
    <citation type="submission" date="2016-10" db="EMBL/GenBank/DDBJ databases">
        <authorList>
            <person name="de Groot N.N."/>
        </authorList>
    </citation>
    <scope>NUCLEOTIDE SEQUENCE [LARGE SCALE GENOMIC DNA]</scope>
    <source>
        <strain evidence="1 2">MON 2.2</strain>
    </source>
</reference>
<gene>
    <name evidence="1" type="ORF">SAMN04489747_3882</name>
</gene>
<dbReference type="OrthoDB" id="9779968at2"/>
<keyword evidence="2" id="KW-1185">Reference proteome</keyword>
<dbReference type="Pfam" id="PF07394">
    <property type="entry name" value="DUF1501"/>
    <property type="match status" value="1"/>
</dbReference>
<dbReference type="PROSITE" id="PS51318">
    <property type="entry name" value="TAT"/>
    <property type="match status" value="1"/>
</dbReference>